<accession>R1GV52</accession>
<dbReference type="InterPro" id="IPR001333">
    <property type="entry name" value="Peptidase_M32_Taq"/>
</dbReference>
<comment type="cofactor">
    <cofactor evidence="6">
        <name>Zn(2+)</name>
        <dbReference type="ChEBI" id="CHEBI:29105"/>
    </cofactor>
    <text evidence="6">Binds 1 zinc ion.</text>
</comment>
<keyword evidence="2 6" id="KW-0479">Metal-binding</keyword>
<dbReference type="InterPro" id="IPR001567">
    <property type="entry name" value="Pept_M3A_M3B_dom"/>
</dbReference>
<dbReference type="PATRIC" id="fig|1268236.3.peg.1769"/>
<keyword evidence="1 6" id="KW-0645">Protease</keyword>
<proteinExistence type="inferred from homology"/>
<evidence type="ECO:0000256" key="4">
    <source>
        <dbReference type="ARBA" id="ARBA00022833"/>
    </source>
</evidence>
<name>R1GV52_9GAMM</name>
<dbReference type="Pfam" id="PF01432">
    <property type="entry name" value="Peptidase_M3"/>
    <property type="match status" value="1"/>
</dbReference>
<dbReference type="PANTHER" id="PTHR34217">
    <property type="entry name" value="METAL-DEPENDENT CARBOXYPEPTIDASE"/>
    <property type="match status" value="1"/>
</dbReference>
<keyword evidence="5 6" id="KW-0482">Metalloprotease</keyword>
<protein>
    <submittedName>
        <fullName evidence="8">Oligoendopeptidase F</fullName>
    </submittedName>
</protein>
<organism evidence="8 9">
    <name type="scientific">Aeromonas molluscorum 848</name>
    <dbReference type="NCBI Taxonomy" id="1268236"/>
    <lineage>
        <taxon>Bacteria</taxon>
        <taxon>Pseudomonadati</taxon>
        <taxon>Pseudomonadota</taxon>
        <taxon>Gammaproteobacteria</taxon>
        <taxon>Aeromonadales</taxon>
        <taxon>Aeromonadaceae</taxon>
        <taxon>Aeromonas</taxon>
    </lineage>
</organism>
<dbReference type="Gene3D" id="1.10.1370.30">
    <property type="match status" value="1"/>
</dbReference>
<gene>
    <name evidence="8" type="ORF">G113_08965</name>
</gene>
<dbReference type="OrthoDB" id="9766487at2"/>
<sequence length="417" mass="47066">AKLMPQIAGECMGLAQATNLLSHPQQARRKAAWFAIRAAWEAEQETVAAILNAINGWRLELARQRGGQRRLDALDLSCHQSQISRQTLDTLLRVTRERRSLGRRALKAKALALGLRDYGPWDLHAPAPVSEPKPIGFEQAIVLIAEIFAEFDPEMGAFVLMMAERGWIDAAPSQHRRTGAYSTEYVNPAEPRVFITYEGTVDNLTTLAHELGHAWHSWLLRDLPLEQRDYPMTLAETASLFAETLVRDALFERSQAVSERRIIASMDADSAAALLVDVPARFDFELSLVAARREGYVGASQLRSLMKSAMEQWYGDSLSRHDDLFWASKGHFSISEVGFYNYPYLFGYLFALSLYAQKVREGSGFAETYRALLTDTGRMSAEDLIAKHLGADIREPDFWHESLNYVEEAIVRFERLI</sequence>
<evidence type="ECO:0000256" key="6">
    <source>
        <dbReference type="RuleBase" id="RU003435"/>
    </source>
</evidence>
<dbReference type="GO" id="GO:0046872">
    <property type="term" value="F:metal ion binding"/>
    <property type="evidence" value="ECO:0007669"/>
    <property type="project" value="UniProtKB-UniRule"/>
</dbReference>
<dbReference type="EMBL" id="AQGQ01000045">
    <property type="protein sequence ID" value="EOD55460.1"/>
    <property type="molecule type" value="Genomic_DNA"/>
</dbReference>
<comment type="caution">
    <text evidence="8">The sequence shown here is derived from an EMBL/GenBank/DDBJ whole genome shotgun (WGS) entry which is preliminary data.</text>
</comment>
<dbReference type="SUPFAM" id="SSF55486">
    <property type="entry name" value="Metalloproteases ('zincins'), catalytic domain"/>
    <property type="match status" value="1"/>
</dbReference>
<feature type="domain" description="Peptidase M3A/M3B catalytic" evidence="7">
    <location>
        <begin position="20"/>
        <end position="401"/>
    </location>
</feature>
<evidence type="ECO:0000313" key="8">
    <source>
        <dbReference type="EMBL" id="EOD55460.1"/>
    </source>
</evidence>
<dbReference type="AlphaFoldDB" id="R1GV52"/>
<dbReference type="PANTHER" id="PTHR34217:SF1">
    <property type="entry name" value="CARBOXYPEPTIDASE 1"/>
    <property type="match status" value="1"/>
</dbReference>
<evidence type="ECO:0000256" key="2">
    <source>
        <dbReference type="ARBA" id="ARBA00022723"/>
    </source>
</evidence>
<dbReference type="RefSeq" id="WP_005899041.1">
    <property type="nucleotide sequence ID" value="NZ_AQGQ01000045.1"/>
</dbReference>
<evidence type="ECO:0000259" key="7">
    <source>
        <dbReference type="Pfam" id="PF01432"/>
    </source>
</evidence>
<keyword evidence="4 6" id="KW-0862">Zinc</keyword>
<evidence type="ECO:0000313" key="9">
    <source>
        <dbReference type="Proteomes" id="UP000013526"/>
    </source>
</evidence>
<reference evidence="8 9" key="1">
    <citation type="journal article" date="2013" name="Genome Announc.">
        <title>Draft Genome Sequence of Aeromonas molluscorum Strain 848TT, Isolated from Bivalve Molluscs.</title>
        <authorList>
            <person name="Spataro N."/>
            <person name="Farfan M."/>
            <person name="Albarral V."/>
            <person name="Sanglas A."/>
            <person name="Loren J.G."/>
            <person name="Fuste M.C."/>
            <person name="Bosch E."/>
        </authorList>
    </citation>
    <scope>NUCLEOTIDE SEQUENCE [LARGE SCALE GENOMIC DNA]</scope>
    <source>
        <strain evidence="8 9">848</strain>
    </source>
</reference>
<evidence type="ECO:0000256" key="1">
    <source>
        <dbReference type="ARBA" id="ARBA00022670"/>
    </source>
</evidence>
<dbReference type="Proteomes" id="UP000013526">
    <property type="component" value="Unassembled WGS sequence"/>
</dbReference>
<dbReference type="GO" id="GO:0004181">
    <property type="term" value="F:metallocarboxypeptidase activity"/>
    <property type="evidence" value="ECO:0007669"/>
    <property type="project" value="InterPro"/>
</dbReference>
<evidence type="ECO:0000256" key="5">
    <source>
        <dbReference type="ARBA" id="ARBA00023049"/>
    </source>
</evidence>
<dbReference type="GO" id="GO:0004222">
    <property type="term" value="F:metalloendopeptidase activity"/>
    <property type="evidence" value="ECO:0007669"/>
    <property type="project" value="InterPro"/>
</dbReference>
<feature type="non-terminal residue" evidence="8">
    <location>
        <position position="1"/>
    </location>
</feature>
<keyword evidence="3 6" id="KW-0378">Hydrolase</keyword>
<dbReference type="GO" id="GO:0006508">
    <property type="term" value="P:proteolysis"/>
    <property type="evidence" value="ECO:0007669"/>
    <property type="project" value="UniProtKB-KW"/>
</dbReference>
<evidence type="ECO:0000256" key="3">
    <source>
        <dbReference type="ARBA" id="ARBA00022801"/>
    </source>
</evidence>
<comment type="similarity">
    <text evidence="6">Belongs to the peptidase M3 family.</text>
</comment>
<keyword evidence="9" id="KW-1185">Reference proteome</keyword>